<evidence type="ECO:0000313" key="2">
    <source>
        <dbReference type="Proteomes" id="UP000007148"/>
    </source>
</evidence>
<reference evidence="1 2" key="1">
    <citation type="journal article" date="2011" name="PLoS Pathog.">
        <title>Endophytic Life Strategies Decoded by Genome and Transcriptome Analyses of the Mutualistic Root Symbiont Piriformospora indica.</title>
        <authorList>
            <person name="Zuccaro A."/>
            <person name="Lahrmann U."/>
            <person name="Guldener U."/>
            <person name="Langen G."/>
            <person name="Pfiffi S."/>
            <person name="Biedenkopf D."/>
            <person name="Wong P."/>
            <person name="Samans B."/>
            <person name="Grimm C."/>
            <person name="Basiewicz M."/>
            <person name="Murat C."/>
            <person name="Martin F."/>
            <person name="Kogel K.H."/>
        </authorList>
    </citation>
    <scope>NUCLEOTIDE SEQUENCE [LARGE SCALE GENOMIC DNA]</scope>
    <source>
        <strain evidence="1 2">DSM 11827</strain>
    </source>
</reference>
<keyword evidence="2" id="KW-1185">Reference proteome</keyword>
<dbReference type="InParanoid" id="G4TDH2"/>
<dbReference type="EMBL" id="CAFZ01000053">
    <property type="protein sequence ID" value="CCA69374.1"/>
    <property type="molecule type" value="Genomic_DNA"/>
</dbReference>
<sequence>MLNSVHQAIFQRGARFLARINIQYGCVDQPSKDWYAGGQRLDDE</sequence>
<evidence type="ECO:0000313" key="1">
    <source>
        <dbReference type="EMBL" id="CCA69374.1"/>
    </source>
</evidence>
<proteinExistence type="predicted"/>
<dbReference type="AlphaFoldDB" id="G4TDH2"/>
<dbReference type="HOGENOM" id="CLU_3224799_0_0_1"/>
<comment type="caution">
    <text evidence="1">The sequence shown here is derived from an EMBL/GenBank/DDBJ whole genome shotgun (WGS) entry which is preliminary data.</text>
</comment>
<accession>G4TDH2</accession>
<protein>
    <submittedName>
        <fullName evidence="1">Uncharacterized protein</fullName>
    </submittedName>
</protein>
<organism evidence="1 2">
    <name type="scientific">Serendipita indica (strain DSM 11827)</name>
    <name type="common">Root endophyte fungus</name>
    <name type="synonym">Piriformospora indica</name>
    <dbReference type="NCBI Taxonomy" id="1109443"/>
    <lineage>
        <taxon>Eukaryota</taxon>
        <taxon>Fungi</taxon>
        <taxon>Dikarya</taxon>
        <taxon>Basidiomycota</taxon>
        <taxon>Agaricomycotina</taxon>
        <taxon>Agaricomycetes</taxon>
        <taxon>Sebacinales</taxon>
        <taxon>Serendipitaceae</taxon>
        <taxon>Serendipita</taxon>
    </lineage>
</organism>
<gene>
    <name evidence="1" type="ORF">PIIN_03273</name>
</gene>
<name>G4TDH2_SERID</name>
<dbReference type="Proteomes" id="UP000007148">
    <property type="component" value="Unassembled WGS sequence"/>
</dbReference>